<keyword evidence="3" id="KW-1185">Reference proteome</keyword>
<evidence type="ECO:0008006" key="4">
    <source>
        <dbReference type="Google" id="ProtNLM"/>
    </source>
</evidence>
<keyword evidence="1" id="KW-0732">Signal</keyword>
<protein>
    <recommendedName>
        <fullName evidence="4">Secreted protein</fullName>
    </recommendedName>
</protein>
<feature type="chain" id="PRO_5036493770" description="Secreted protein" evidence="1">
    <location>
        <begin position="22"/>
        <end position="92"/>
    </location>
</feature>
<dbReference type="AlphaFoldDB" id="A0A8X6I6B3"/>
<organism evidence="2 3">
    <name type="scientific">Nephila pilipes</name>
    <name type="common">Giant wood spider</name>
    <name type="synonym">Nephila maculata</name>
    <dbReference type="NCBI Taxonomy" id="299642"/>
    <lineage>
        <taxon>Eukaryota</taxon>
        <taxon>Metazoa</taxon>
        <taxon>Ecdysozoa</taxon>
        <taxon>Arthropoda</taxon>
        <taxon>Chelicerata</taxon>
        <taxon>Arachnida</taxon>
        <taxon>Araneae</taxon>
        <taxon>Araneomorphae</taxon>
        <taxon>Entelegynae</taxon>
        <taxon>Araneoidea</taxon>
        <taxon>Nephilidae</taxon>
        <taxon>Nephila</taxon>
    </lineage>
</organism>
<name>A0A8X6I6B3_NEPPI</name>
<comment type="caution">
    <text evidence="2">The sequence shown here is derived from an EMBL/GenBank/DDBJ whole genome shotgun (WGS) entry which is preliminary data.</text>
</comment>
<dbReference type="Proteomes" id="UP000887013">
    <property type="component" value="Unassembled WGS sequence"/>
</dbReference>
<evidence type="ECO:0000313" key="2">
    <source>
        <dbReference type="EMBL" id="GFS32028.1"/>
    </source>
</evidence>
<evidence type="ECO:0000256" key="1">
    <source>
        <dbReference type="SAM" id="SignalP"/>
    </source>
</evidence>
<proteinExistence type="predicted"/>
<evidence type="ECO:0000313" key="3">
    <source>
        <dbReference type="Proteomes" id="UP000887013"/>
    </source>
</evidence>
<reference evidence="2" key="1">
    <citation type="submission" date="2020-08" db="EMBL/GenBank/DDBJ databases">
        <title>Multicomponent nature underlies the extraordinary mechanical properties of spider dragline silk.</title>
        <authorList>
            <person name="Kono N."/>
            <person name="Nakamura H."/>
            <person name="Mori M."/>
            <person name="Yoshida Y."/>
            <person name="Ohtoshi R."/>
            <person name="Malay A.D."/>
            <person name="Moran D.A.P."/>
            <person name="Tomita M."/>
            <person name="Numata K."/>
            <person name="Arakawa K."/>
        </authorList>
    </citation>
    <scope>NUCLEOTIDE SEQUENCE</scope>
</reference>
<accession>A0A8X6I6B3</accession>
<feature type="signal peptide" evidence="1">
    <location>
        <begin position="1"/>
        <end position="21"/>
    </location>
</feature>
<sequence>MATKWYGIVSCYALLCGVASGRFVRAAAAKLPVLCSSLAGKLQGGMLPAKVWHGSVAGHEGKTPEGCHRLDGESEWLVHKISETGGCHSKHQ</sequence>
<gene>
    <name evidence="2" type="ORF">NPIL_703951</name>
</gene>
<dbReference type="EMBL" id="BMAW01042029">
    <property type="protein sequence ID" value="GFS32028.1"/>
    <property type="molecule type" value="Genomic_DNA"/>
</dbReference>